<dbReference type="NCBIfam" id="NF047331">
    <property type="entry name" value="phage_HTJ"/>
    <property type="match status" value="1"/>
</dbReference>
<dbReference type="Proteomes" id="UP000324996">
    <property type="component" value="Unassembled WGS sequence"/>
</dbReference>
<evidence type="ECO:0000313" key="2">
    <source>
        <dbReference type="Proteomes" id="UP000324996"/>
    </source>
</evidence>
<reference evidence="1 2" key="1">
    <citation type="submission" date="2019-09" db="EMBL/GenBank/DDBJ databases">
        <title>NBRP : Genome information of microbial organism related human and environment.</title>
        <authorList>
            <person name="Hattori M."/>
            <person name="Oshima K."/>
            <person name="Inaba H."/>
            <person name="Suda W."/>
            <person name="Sakamoto M."/>
            <person name="Iino T."/>
            <person name="Kitahara M."/>
            <person name="Oshida Y."/>
            <person name="Iida T."/>
            <person name="Kudo T."/>
            <person name="Itoh T."/>
            <person name="Ohkuma M."/>
        </authorList>
    </citation>
    <scope>NUCLEOTIDE SEQUENCE [LARGE SCALE GENOMIC DNA]</scope>
    <source>
        <strain evidence="1 2">Q-1</strain>
    </source>
</reference>
<name>A0A5A7N9P8_9PROT</name>
<dbReference type="EMBL" id="BKCN01000008">
    <property type="protein sequence ID" value="GER04160.1"/>
    <property type="molecule type" value="Genomic_DNA"/>
</dbReference>
<gene>
    <name evidence="1" type="ORF">JCM17846_18420</name>
</gene>
<sequence>MAFSQTDIDRIDEAIASGTIEVRYPDGSVIRYRSLSEMRAIRADMEESLAGRPKSRVTVAGF</sequence>
<keyword evidence="2" id="KW-1185">Reference proteome</keyword>
<comment type="caution">
    <text evidence="1">The sequence shown here is derived from an EMBL/GenBank/DDBJ whole genome shotgun (WGS) entry which is preliminary data.</text>
</comment>
<evidence type="ECO:0000313" key="1">
    <source>
        <dbReference type="EMBL" id="GER04160.1"/>
    </source>
</evidence>
<proteinExistence type="predicted"/>
<organism evidence="1 2">
    <name type="scientific">Iodidimonas nitroreducens</name>
    <dbReference type="NCBI Taxonomy" id="1236968"/>
    <lineage>
        <taxon>Bacteria</taxon>
        <taxon>Pseudomonadati</taxon>
        <taxon>Pseudomonadota</taxon>
        <taxon>Alphaproteobacteria</taxon>
        <taxon>Iodidimonadales</taxon>
        <taxon>Iodidimonadaceae</taxon>
        <taxon>Iodidimonas</taxon>
    </lineage>
</organism>
<dbReference type="AlphaFoldDB" id="A0A5A7N9P8"/>
<dbReference type="RefSeq" id="WP_042085189.1">
    <property type="nucleotide sequence ID" value="NZ_BKCN01000008.1"/>
</dbReference>
<accession>A0A5A7N9P8</accession>
<protein>
    <submittedName>
        <fullName evidence="1">Uncharacterized protein</fullName>
    </submittedName>
</protein>